<gene>
    <name evidence="2" type="ORF">HOLleu_01955</name>
    <name evidence="3" type="ORF">HOLleu_03896</name>
    <name evidence="1" type="ORF">HOLleu_43633</name>
</gene>
<accession>A0A9Q0Y9D2</accession>
<evidence type="ECO:0000313" key="2">
    <source>
        <dbReference type="EMBL" id="KAJ8049275.1"/>
    </source>
</evidence>
<name>A0A9Q0Y9D2_HOLLE</name>
<evidence type="ECO:0000313" key="3">
    <source>
        <dbReference type="EMBL" id="KAJ8050623.1"/>
    </source>
</evidence>
<proteinExistence type="predicted"/>
<dbReference type="EMBL" id="JAIZAY010000001">
    <property type="protein sequence ID" value="KAJ8049275.1"/>
    <property type="molecule type" value="Genomic_DNA"/>
</dbReference>
<organism evidence="1 4">
    <name type="scientific">Holothuria leucospilota</name>
    <name type="common">Black long sea cucumber</name>
    <name type="synonym">Mertensiothuria leucospilota</name>
    <dbReference type="NCBI Taxonomy" id="206669"/>
    <lineage>
        <taxon>Eukaryota</taxon>
        <taxon>Metazoa</taxon>
        <taxon>Echinodermata</taxon>
        <taxon>Eleutherozoa</taxon>
        <taxon>Echinozoa</taxon>
        <taxon>Holothuroidea</taxon>
        <taxon>Aspidochirotacea</taxon>
        <taxon>Aspidochirotida</taxon>
        <taxon>Holothuriidae</taxon>
        <taxon>Holothuria</taxon>
    </lineage>
</organism>
<evidence type="ECO:0000313" key="1">
    <source>
        <dbReference type="EMBL" id="KAJ8018397.1"/>
    </source>
</evidence>
<keyword evidence="4" id="KW-1185">Reference proteome</keyword>
<dbReference type="EMBL" id="JAIZAY010000001">
    <property type="protein sequence ID" value="KAJ8050623.1"/>
    <property type="molecule type" value="Genomic_DNA"/>
</dbReference>
<dbReference type="EMBL" id="JAIZAY010000390">
    <property type="protein sequence ID" value="KAJ8018397.1"/>
    <property type="molecule type" value="Genomic_DNA"/>
</dbReference>
<comment type="caution">
    <text evidence="1">The sequence shown here is derived from an EMBL/GenBank/DDBJ whole genome shotgun (WGS) entry which is preliminary data.</text>
</comment>
<dbReference type="Proteomes" id="UP001152320">
    <property type="component" value="Chromosome 1"/>
</dbReference>
<evidence type="ECO:0000313" key="4">
    <source>
        <dbReference type="Proteomes" id="UP001152320"/>
    </source>
</evidence>
<protein>
    <submittedName>
        <fullName evidence="1">Uncharacterized protein</fullName>
    </submittedName>
</protein>
<dbReference type="AlphaFoldDB" id="A0A9Q0Y9D2"/>
<sequence>MAFAPALDAQGGRVCPMCFGSVALWPSSGSGFKLWLIASRFVTPGRSARTTLCMVCHPRHAIQVFAGYLPLFRPP</sequence>
<reference evidence="1" key="1">
    <citation type="submission" date="2021-10" db="EMBL/GenBank/DDBJ databases">
        <title>Tropical sea cucumber genome reveals ecological adaptation and Cuvierian tubules defense mechanism.</title>
        <authorList>
            <person name="Chen T."/>
        </authorList>
    </citation>
    <scope>NUCLEOTIDE SEQUENCE</scope>
    <source>
        <strain evidence="1">Nanhai2018</strain>
        <tissue evidence="1">Muscle</tissue>
    </source>
</reference>